<dbReference type="VEuPathDB" id="FungiDB:EYZ11_005530"/>
<protein>
    <submittedName>
        <fullName evidence="2">Uncharacterized protein</fullName>
    </submittedName>
</protein>
<dbReference type="RefSeq" id="XP_033428623.1">
    <property type="nucleotide sequence ID" value="XM_033569817.1"/>
</dbReference>
<evidence type="ECO:0000313" key="2">
    <source>
        <dbReference type="EMBL" id="THC94977.1"/>
    </source>
</evidence>
<gene>
    <name evidence="1" type="ORF">ATNIH1004_005162</name>
    <name evidence="2" type="ORF">EYZ11_005530</name>
</gene>
<dbReference type="AlphaFoldDB" id="A0A4S3JK32"/>
<evidence type="ECO:0000313" key="1">
    <source>
        <dbReference type="EMBL" id="KAA8649262.1"/>
    </source>
</evidence>
<dbReference type="Proteomes" id="UP000324241">
    <property type="component" value="Unassembled WGS sequence"/>
</dbReference>
<reference evidence="2 3" key="1">
    <citation type="submission" date="2019-03" db="EMBL/GenBank/DDBJ databases">
        <title>The genome sequence of a newly discovered highly antifungal drug resistant Aspergillus species, Aspergillus tanneri NIH 1004.</title>
        <authorList>
            <person name="Mounaud S."/>
            <person name="Singh I."/>
            <person name="Joardar V."/>
            <person name="Pakala S."/>
            <person name="Pakala S."/>
            <person name="Venepally P."/>
            <person name="Hoover J."/>
            <person name="Nierman W."/>
            <person name="Chung J."/>
            <person name="Losada L."/>
        </authorList>
    </citation>
    <scope>NUCLEOTIDE SEQUENCE [LARGE SCALE GENOMIC DNA]</scope>
    <source>
        <strain evidence="2 3">NIH1004</strain>
    </source>
</reference>
<evidence type="ECO:0000313" key="4">
    <source>
        <dbReference type="Proteomes" id="UP000324241"/>
    </source>
</evidence>
<sequence length="166" mass="18199">MSTRPLCLVTTRNSPSQRAHFAVFVPSTTNSKIGTTIQVVGAPMVGYTLEFKRNDAPMNTTGSYTQVTIGQVHSDHVRDAPNANPLTKSTPINDLEVAASQVPPPRISQNFMAPVNDTTNKRCQEWTMEYVRHLVAKGFIAPEAIEIVQSKRDPPTHGIGLLPVTY</sequence>
<dbReference type="OrthoDB" id="1658288at2759"/>
<accession>A0A4S3JK32</accession>
<dbReference type="InterPro" id="IPR046670">
    <property type="entry name" value="DUF6540"/>
</dbReference>
<dbReference type="EMBL" id="SOSA01000179">
    <property type="protein sequence ID" value="THC94977.1"/>
    <property type="molecule type" value="Genomic_DNA"/>
</dbReference>
<name>A0A4S3JK32_9EURO</name>
<dbReference type="Pfam" id="PF20174">
    <property type="entry name" value="DUF6540"/>
    <property type="match status" value="1"/>
</dbReference>
<dbReference type="EMBL" id="QUQM01000003">
    <property type="protein sequence ID" value="KAA8649262.1"/>
    <property type="molecule type" value="Genomic_DNA"/>
</dbReference>
<proteinExistence type="predicted"/>
<dbReference type="Proteomes" id="UP000308092">
    <property type="component" value="Unassembled WGS sequence"/>
</dbReference>
<dbReference type="GeneID" id="54327864"/>
<dbReference type="STRING" id="1220188.A0A4S3JK32"/>
<evidence type="ECO:0000313" key="3">
    <source>
        <dbReference type="Proteomes" id="UP000308092"/>
    </source>
</evidence>
<keyword evidence="3" id="KW-1185">Reference proteome</keyword>
<organism evidence="2 3">
    <name type="scientific">Aspergillus tanneri</name>
    <dbReference type="NCBI Taxonomy" id="1220188"/>
    <lineage>
        <taxon>Eukaryota</taxon>
        <taxon>Fungi</taxon>
        <taxon>Dikarya</taxon>
        <taxon>Ascomycota</taxon>
        <taxon>Pezizomycotina</taxon>
        <taxon>Eurotiomycetes</taxon>
        <taxon>Eurotiomycetidae</taxon>
        <taxon>Eurotiales</taxon>
        <taxon>Aspergillaceae</taxon>
        <taxon>Aspergillus</taxon>
        <taxon>Aspergillus subgen. Circumdati</taxon>
    </lineage>
</organism>
<reference evidence="1 4" key="2">
    <citation type="submission" date="2019-08" db="EMBL/GenBank/DDBJ databases">
        <title>The genome sequence of a newly discovered highly antifungal drug resistant Aspergillus species, Aspergillus tanneri NIH 1004.</title>
        <authorList>
            <person name="Mounaud S."/>
            <person name="Singh I."/>
            <person name="Joardar V."/>
            <person name="Pakala S."/>
            <person name="Pakala S."/>
            <person name="Venepally P."/>
            <person name="Chung J.K."/>
            <person name="Losada L."/>
            <person name="Nierman W.C."/>
        </authorList>
    </citation>
    <scope>NUCLEOTIDE SEQUENCE [LARGE SCALE GENOMIC DNA]</scope>
    <source>
        <strain evidence="1 4">NIH1004</strain>
    </source>
</reference>
<comment type="caution">
    <text evidence="2">The sequence shown here is derived from an EMBL/GenBank/DDBJ whole genome shotgun (WGS) entry which is preliminary data.</text>
</comment>